<proteinExistence type="predicted"/>
<dbReference type="Proteomes" id="UP000242791">
    <property type="component" value="Unassembled WGS sequence"/>
</dbReference>
<accession>A0A1J9QTP3</accession>
<dbReference type="VEuPathDB" id="FungiDB:ACJ73_05047"/>
<name>A0A1J9QTP3_9EURO</name>
<dbReference type="EMBL" id="LGTZ01000754">
    <property type="protein sequence ID" value="OJD23595.1"/>
    <property type="molecule type" value="Genomic_DNA"/>
</dbReference>
<keyword evidence="2" id="KW-1185">Reference proteome</keyword>
<reference evidence="1 2" key="1">
    <citation type="submission" date="2015-08" db="EMBL/GenBank/DDBJ databases">
        <title>Emmonsia species relationships and genome sequence.</title>
        <authorList>
            <person name="Cuomo C.A."/>
            <person name="Schwartz I.S."/>
            <person name="Kenyon C."/>
            <person name="De Hoog G.S."/>
            <person name="Govender N.P."/>
            <person name="Botha A."/>
            <person name="Moreno L."/>
            <person name="De Vries M."/>
            <person name="Munoz J.F."/>
            <person name="Stielow J.B."/>
        </authorList>
    </citation>
    <scope>NUCLEOTIDE SEQUENCE [LARGE SCALE GENOMIC DNA]</scope>
    <source>
        <strain evidence="1 2">EI222</strain>
    </source>
</reference>
<comment type="caution">
    <text evidence="1">The sequence shown here is derived from an EMBL/GenBank/DDBJ whole genome shotgun (WGS) entry which is preliminary data.</text>
</comment>
<evidence type="ECO:0000313" key="1">
    <source>
        <dbReference type="EMBL" id="OJD23595.1"/>
    </source>
</evidence>
<protein>
    <submittedName>
        <fullName evidence="1">Uncharacterized protein</fullName>
    </submittedName>
</protein>
<dbReference type="AlphaFoldDB" id="A0A1J9QTP3"/>
<evidence type="ECO:0000313" key="2">
    <source>
        <dbReference type="Proteomes" id="UP000242791"/>
    </source>
</evidence>
<sequence>MANGSSRSTPQIGDYVYYRGSVSIGRIKQLFIHEIMRGARRLFAYLTPVRVTDSAIDNVLQLPICDLNRSAEVIVGLPNIGIKRLYMIPYGKAEESDQVLQCTWELDFM</sequence>
<organism evidence="1 2">
    <name type="scientific">Blastomyces percursus</name>
    <dbReference type="NCBI Taxonomy" id="1658174"/>
    <lineage>
        <taxon>Eukaryota</taxon>
        <taxon>Fungi</taxon>
        <taxon>Dikarya</taxon>
        <taxon>Ascomycota</taxon>
        <taxon>Pezizomycotina</taxon>
        <taxon>Eurotiomycetes</taxon>
        <taxon>Eurotiomycetidae</taxon>
        <taxon>Onygenales</taxon>
        <taxon>Ajellomycetaceae</taxon>
        <taxon>Blastomyces</taxon>
    </lineage>
</organism>
<gene>
    <name evidence="1" type="ORF">ACJ73_05047</name>
</gene>